<comment type="caution">
    <text evidence="7">The sequence shown here is derived from an EMBL/GenBank/DDBJ whole genome shotgun (WGS) entry which is preliminary data.</text>
</comment>
<evidence type="ECO:0000256" key="1">
    <source>
        <dbReference type="ARBA" id="ARBA00004191"/>
    </source>
</evidence>
<keyword evidence="4 6" id="KW-0732">Signal</keyword>
<dbReference type="Gene3D" id="3.80.20.20">
    <property type="entry name" value="Receptor L-domain"/>
    <property type="match status" value="1"/>
</dbReference>
<dbReference type="PANTHER" id="PTHR31018">
    <property type="entry name" value="SPORULATION-SPECIFIC PROTEIN-RELATED"/>
    <property type="match status" value="1"/>
</dbReference>
<dbReference type="EMBL" id="NCSJ02000184">
    <property type="protein sequence ID" value="RFU27923.1"/>
    <property type="molecule type" value="Genomic_DNA"/>
</dbReference>
<accession>A0A3E2H4G2</accession>
<keyword evidence="8" id="KW-1185">Reference proteome</keyword>
<evidence type="ECO:0000256" key="2">
    <source>
        <dbReference type="ARBA" id="ARBA00022512"/>
    </source>
</evidence>
<evidence type="ECO:0000256" key="6">
    <source>
        <dbReference type="SAM" id="SignalP"/>
    </source>
</evidence>
<dbReference type="GO" id="GO:0005886">
    <property type="term" value="C:plasma membrane"/>
    <property type="evidence" value="ECO:0007669"/>
    <property type="project" value="TreeGrafter"/>
</dbReference>
<protein>
    <submittedName>
        <fullName evidence="7">Uncharacterized protein</fullName>
    </submittedName>
</protein>
<dbReference type="GO" id="GO:0009277">
    <property type="term" value="C:fungal-type cell wall"/>
    <property type="evidence" value="ECO:0007669"/>
    <property type="project" value="TreeGrafter"/>
</dbReference>
<evidence type="ECO:0000256" key="5">
    <source>
        <dbReference type="ARBA" id="ARBA00023180"/>
    </source>
</evidence>
<sequence>MFTPKLLLLAVGAVSVSAATNTVCAQPTATVASQADADTLQGCRTITGSVLIANTSAGAINLDGPESISGDLICHDAGALTTFTSSSIGSISGTFDLNNLTVLSTLSFTDLTSVGSINWVALPALSQLTFPSTVSKASSLIISNTFLGTLDGINLDTAATVDINNNNRLRTFSTQIVNVTTLLNIDSNGQQLDVEFPNLERVANMTLRRIASLSMPSLNQVSGSLGIVESSITSLFAPNLTSVGVTAIGSGGLAIDTNTALTNVTMPLLSKVGGAVQVANNTGLFKIDFPALSNVGGAIDFSGNFTTPTLPKLSNVAGGFNMQSQSLIDCTGFQKEHDSGVIQGKYTCLTSATVHSGVGSGSSSGSSTGTATGSASSATGTKGAAASYGVNSGAVVGLSIAGGLLQMLL</sequence>
<dbReference type="InterPro" id="IPR051648">
    <property type="entry name" value="CWI-Assembly_Regulator"/>
</dbReference>
<dbReference type="GO" id="GO:0031505">
    <property type="term" value="P:fungal-type cell wall organization"/>
    <property type="evidence" value="ECO:0007669"/>
    <property type="project" value="TreeGrafter"/>
</dbReference>
<dbReference type="OMA" id="WANNITF"/>
<feature type="non-terminal residue" evidence="7">
    <location>
        <position position="409"/>
    </location>
</feature>
<dbReference type="AlphaFoldDB" id="A0A3E2H4G2"/>
<keyword evidence="5" id="KW-0325">Glycoprotein</keyword>
<dbReference type="GO" id="GO:0009986">
    <property type="term" value="C:cell surface"/>
    <property type="evidence" value="ECO:0007669"/>
    <property type="project" value="TreeGrafter"/>
</dbReference>
<dbReference type="InterPro" id="IPR036941">
    <property type="entry name" value="Rcpt_L-dom_sf"/>
</dbReference>
<organism evidence="7 8">
    <name type="scientific">Scytalidium lignicola</name>
    <name type="common">Hyphomycete</name>
    <dbReference type="NCBI Taxonomy" id="5539"/>
    <lineage>
        <taxon>Eukaryota</taxon>
        <taxon>Fungi</taxon>
        <taxon>Dikarya</taxon>
        <taxon>Ascomycota</taxon>
        <taxon>Pezizomycotina</taxon>
        <taxon>Leotiomycetes</taxon>
        <taxon>Leotiomycetes incertae sedis</taxon>
        <taxon>Scytalidium</taxon>
    </lineage>
</organism>
<dbReference type="PANTHER" id="PTHR31018:SF3">
    <property type="entry name" value="RECEPTOR PROTEIN-TYROSINE KINASE"/>
    <property type="match status" value="1"/>
</dbReference>
<keyword evidence="2" id="KW-0134">Cell wall</keyword>
<feature type="non-terminal residue" evidence="7">
    <location>
        <position position="1"/>
    </location>
</feature>
<evidence type="ECO:0000313" key="7">
    <source>
        <dbReference type="EMBL" id="RFU27923.1"/>
    </source>
</evidence>
<dbReference type="SUPFAM" id="SSF52058">
    <property type="entry name" value="L domain-like"/>
    <property type="match status" value="2"/>
</dbReference>
<keyword evidence="3" id="KW-0964">Secreted</keyword>
<reference evidence="7 8" key="1">
    <citation type="submission" date="2018-05" db="EMBL/GenBank/DDBJ databases">
        <title>Draft genome sequence of Scytalidium lignicola DSM 105466, a ubiquitous saprotrophic fungus.</title>
        <authorList>
            <person name="Buettner E."/>
            <person name="Gebauer A.M."/>
            <person name="Hofrichter M."/>
            <person name="Liers C."/>
            <person name="Kellner H."/>
        </authorList>
    </citation>
    <scope>NUCLEOTIDE SEQUENCE [LARGE SCALE GENOMIC DNA]</scope>
    <source>
        <strain evidence="7 8">DSM 105466</strain>
    </source>
</reference>
<dbReference type="OrthoDB" id="536881at2759"/>
<name>A0A3E2H4G2_SCYLI</name>
<dbReference type="STRING" id="5539.A0A3E2H4G2"/>
<evidence type="ECO:0000256" key="4">
    <source>
        <dbReference type="ARBA" id="ARBA00022729"/>
    </source>
</evidence>
<evidence type="ECO:0000313" key="8">
    <source>
        <dbReference type="Proteomes" id="UP000258309"/>
    </source>
</evidence>
<feature type="chain" id="PRO_5017680744" evidence="6">
    <location>
        <begin position="19"/>
        <end position="409"/>
    </location>
</feature>
<comment type="subcellular location">
    <subcellularLocation>
        <location evidence="1">Secreted</location>
        <location evidence="1">Cell wall</location>
    </subcellularLocation>
</comment>
<evidence type="ECO:0000256" key="3">
    <source>
        <dbReference type="ARBA" id="ARBA00022525"/>
    </source>
</evidence>
<proteinExistence type="predicted"/>
<feature type="signal peptide" evidence="6">
    <location>
        <begin position="1"/>
        <end position="18"/>
    </location>
</feature>
<gene>
    <name evidence="7" type="ORF">B7463_g8424</name>
</gene>
<dbReference type="Proteomes" id="UP000258309">
    <property type="component" value="Unassembled WGS sequence"/>
</dbReference>